<dbReference type="EMBL" id="CP104395">
    <property type="protein sequence ID" value="WEL19615.1"/>
    <property type="molecule type" value="Genomic_DNA"/>
</dbReference>
<protein>
    <submittedName>
        <fullName evidence="1">Uncharacterized protein</fullName>
    </submittedName>
</protein>
<reference evidence="1 2" key="1">
    <citation type="submission" date="2022-09" db="EMBL/GenBank/DDBJ databases">
        <title>Xylan utilization by haloarchaea-nanohaloarchaea associations.</title>
        <authorList>
            <person name="Yakimov M."/>
        </authorList>
    </citation>
    <scope>NUCLEOTIDE SEQUENCE [LARGE SCALE GENOMIC DNA]</scope>
    <source>
        <strain evidence="1 2">SVXNc</strain>
    </source>
</reference>
<evidence type="ECO:0000313" key="1">
    <source>
        <dbReference type="EMBL" id="WEL19615.1"/>
    </source>
</evidence>
<proteinExistence type="predicted"/>
<keyword evidence="2" id="KW-1185">Reference proteome</keyword>
<sequence>MVMEEQTGPRYVLFRNGSSMKEFEDVKQILDGVSYEEVESDEIFDNAFTKGDPILGVKTAIGYVTHRGYDSIDEAMSVLEGE</sequence>
<gene>
    <name evidence="1" type="ORF">SVXNc_0599</name>
</gene>
<organism evidence="1 2">
    <name type="scientific">Candidatus Nanohalococcus occultus</name>
    <dbReference type="NCBI Taxonomy" id="2978047"/>
    <lineage>
        <taxon>Archaea</taxon>
        <taxon>Candidatus Nanohalarchaeota</taxon>
        <taxon>Candidatus Nanohalarchaeota incertae sedis</taxon>
        <taxon>Candidatus Nanohalococcus</taxon>
    </lineage>
</organism>
<name>A0ABY8CGK3_9ARCH</name>
<accession>A0ABY8CGK3</accession>
<dbReference type="Proteomes" id="UP001218034">
    <property type="component" value="Chromosome"/>
</dbReference>
<evidence type="ECO:0000313" key="2">
    <source>
        <dbReference type="Proteomes" id="UP001218034"/>
    </source>
</evidence>